<evidence type="ECO:0000256" key="1">
    <source>
        <dbReference type="ARBA" id="ARBA00000185"/>
    </source>
</evidence>
<dbReference type="Gene3D" id="2.120.10.90">
    <property type="entry name" value="DNA gyrase/topoisomerase IV, subunit A, C-terminal"/>
    <property type="match status" value="1"/>
</dbReference>
<evidence type="ECO:0000313" key="12">
    <source>
        <dbReference type="Proteomes" id="UP000199074"/>
    </source>
</evidence>
<dbReference type="InterPro" id="IPR002205">
    <property type="entry name" value="Topo_IIA_dom_A"/>
</dbReference>
<feature type="site" description="Interaction with DNA" evidence="7">
    <location>
        <position position="86"/>
    </location>
</feature>
<evidence type="ECO:0000313" key="11">
    <source>
        <dbReference type="EMBL" id="SFV34970.1"/>
    </source>
</evidence>
<comment type="subcellular location">
    <subcellularLocation>
        <location evidence="7">Cell membrane</location>
        <topology evidence="7">Peripheral membrane protein</topology>
    </subcellularLocation>
</comment>
<dbReference type="STRING" id="429728.SAMN05216456_2038"/>
<feature type="region of interest" description="Disordered" evidence="9">
    <location>
        <begin position="746"/>
        <end position="767"/>
    </location>
</feature>
<dbReference type="GO" id="GO:0003918">
    <property type="term" value="F:DNA topoisomerase type II (double strand cut, ATP-hydrolyzing) activity"/>
    <property type="evidence" value="ECO:0007669"/>
    <property type="project" value="UniProtKB-UniRule"/>
</dbReference>
<dbReference type="AlphaFoldDB" id="A0A1I7NK10"/>
<dbReference type="InterPro" id="IPR013757">
    <property type="entry name" value="Topo_IIA_A_a_sf"/>
</dbReference>
<feature type="active site" description="O-(5'-phospho-DNA)-tyrosine intermediate" evidence="7 8">
    <location>
        <position position="128"/>
    </location>
</feature>
<dbReference type="Proteomes" id="UP000199074">
    <property type="component" value="Unassembled WGS sequence"/>
</dbReference>
<dbReference type="HAMAP" id="MF_00936">
    <property type="entry name" value="ParC_type1"/>
    <property type="match status" value="1"/>
</dbReference>
<proteinExistence type="inferred from homology"/>
<evidence type="ECO:0000256" key="2">
    <source>
        <dbReference type="ARBA" id="ARBA00022475"/>
    </source>
</evidence>
<feature type="site" description="Interaction with DNA" evidence="7">
    <location>
        <position position="48"/>
    </location>
</feature>
<keyword evidence="12" id="KW-1185">Reference proteome</keyword>
<comment type="similarity">
    <text evidence="7">Belongs to the type II topoisomerase GyrA/ParC subunit family. ParC type 1 subfamily.</text>
</comment>
<dbReference type="Gene3D" id="1.10.268.10">
    <property type="entry name" value="Topoisomerase, domain 3"/>
    <property type="match status" value="1"/>
</dbReference>
<evidence type="ECO:0000256" key="6">
    <source>
        <dbReference type="ARBA" id="ARBA00023235"/>
    </source>
</evidence>
<evidence type="ECO:0000256" key="5">
    <source>
        <dbReference type="ARBA" id="ARBA00023136"/>
    </source>
</evidence>
<dbReference type="InterPro" id="IPR050220">
    <property type="entry name" value="Type_II_DNA_Topoisomerases"/>
</dbReference>
<dbReference type="Gene3D" id="3.30.1360.40">
    <property type="match status" value="1"/>
</dbReference>
<dbReference type="SUPFAM" id="SSF101904">
    <property type="entry name" value="GyrA/ParC C-terminal domain-like"/>
    <property type="match status" value="1"/>
</dbReference>
<dbReference type="FunFam" id="1.10.268.10:FF:000001">
    <property type="entry name" value="DNA gyrase subunit A"/>
    <property type="match status" value="1"/>
</dbReference>
<keyword evidence="3 7" id="KW-0799">Topoisomerase</keyword>
<gene>
    <name evidence="7" type="primary">parC</name>
    <name evidence="11" type="ORF">SAMN05216456_2038</name>
</gene>
<evidence type="ECO:0000256" key="7">
    <source>
        <dbReference type="HAMAP-Rule" id="MF_00936"/>
    </source>
</evidence>
<name>A0A1I7NK10_9HYPH</name>
<dbReference type="GO" id="GO:0007059">
    <property type="term" value="P:chromosome segregation"/>
    <property type="evidence" value="ECO:0007669"/>
    <property type="project" value="UniProtKB-UniRule"/>
</dbReference>
<dbReference type="GO" id="GO:0019897">
    <property type="term" value="C:extrinsic component of plasma membrane"/>
    <property type="evidence" value="ECO:0007669"/>
    <property type="project" value="UniProtKB-UniRule"/>
</dbReference>
<comment type="catalytic activity">
    <reaction evidence="1 7 8">
        <text>ATP-dependent breakage, passage and rejoining of double-stranded DNA.</text>
        <dbReference type="EC" id="5.6.2.2"/>
    </reaction>
</comment>
<dbReference type="PANTHER" id="PTHR43493:SF1">
    <property type="entry name" value="DNA TOPOISOMERASE 4 SUBUNIT A"/>
    <property type="match status" value="1"/>
</dbReference>
<dbReference type="GO" id="GO:0009330">
    <property type="term" value="C:DNA topoisomerase type II (double strand cut, ATP-hydrolyzing) complex"/>
    <property type="evidence" value="ECO:0007669"/>
    <property type="project" value="TreeGrafter"/>
</dbReference>
<dbReference type="SMART" id="SM00434">
    <property type="entry name" value="TOP4c"/>
    <property type="match status" value="1"/>
</dbReference>
<comment type="function">
    <text evidence="7">Topoisomerase IV is essential for chromosome segregation. It relaxes supercoiled DNA. Performs the decatenation events required during the replication of a circular DNA molecule.</text>
</comment>
<dbReference type="InterPro" id="IPR035516">
    <property type="entry name" value="Gyrase/topoIV_suA_C"/>
</dbReference>
<dbReference type="PANTHER" id="PTHR43493">
    <property type="entry name" value="DNA GYRASE/TOPOISOMERASE SUBUNIT A"/>
    <property type="match status" value="1"/>
</dbReference>
<dbReference type="InterPro" id="IPR013760">
    <property type="entry name" value="Topo_IIA-like_dom_sf"/>
</dbReference>
<evidence type="ECO:0000256" key="9">
    <source>
        <dbReference type="SAM" id="MobiDB-lite"/>
    </source>
</evidence>
<keyword evidence="2 7" id="KW-1003">Cell membrane</keyword>
<dbReference type="GO" id="GO:0005737">
    <property type="term" value="C:cytoplasm"/>
    <property type="evidence" value="ECO:0007669"/>
    <property type="project" value="TreeGrafter"/>
</dbReference>
<feature type="site" description="Interaction with DNA" evidence="7">
    <location>
        <position position="84"/>
    </location>
</feature>
<dbReference type="SUPFAM" id="SSF56719">
    <property type="entry name" value="Type II DNA topoisomerase"/>
    <property type="match status" value="1"/>
</dbReference>
<evidence type="ECO:0000256" key="8">
    <source>
        <dbReference type="PROSITE-ProRule" id="PRU01384"/>
    </source>
</evidence>
<dbReference type="InterPro" id="IPR005742">
    <property type="entry name" value="TopoIV_A_Gneg"/>
</dbReference>
<dbReference type="Pfam" id="PF00521">
    <property type="entry name" value="DNA_topoisoIV"/>
    <property type="match status" value="1"/>
</dbReference>
<dbReference type="RefSeq" id="WP_092424182.1">
    <property type="nucleotide sequence ID" value="NZ_FPCK01000002.1"/>
</dbReference>
<reference evidence="11 12" key="1">
    <citation type="submission" date="2016-10" db="EMBL/GenBank/DDBJ databases">
        <authorList>
            <person name="de Groot N.N."/>
        </authorList>
    </citation>
    <scope>NUCLEOTIDE SEQUENCE [LARGE SCALE GENOMIC DNA]</scope>
    <source>
        <strain evidence="11 12">IPL20</strain>
    </source>
</reference>
<protein>
    <recommendedName>
        <fullName evidence="7">DNA topoisomerase 4 subunit A</fullName>
        <ecNumber evidence="7">5.6.2.2</ecNumber>
    </recommendedName>
    <alternativeName>
        <fullName evidence="7">Topoisomerase IV subunit A</fullName>
    </alternativeName>
</protein>
<feature type="site" description="Transition state stabilizer" evidence="7">
    <location>
        <position position="127"/>
    </location>
</feature>
<comment type="subunit">
    <text evidence="7">Heterotetramer composed of ParC and ParE.</text>
</comment>
<evidence type="ECO:0000256" key="3">
    <source>
        <dbReference type="ARBA" id="ARBA00023029"/>
    </source>
</evidence>
<dbReference type="GO" id="GO:0005694">
    <property type="term" value="C:chromosome"/>
    <property type="evidence" value="ECO:0007669"/>
    <property type="project" value="InterPro"/>
</dbReference>
<keyword evidence="6 7" id="KW-0413">Isomerase</keyword>
<keyword evidence="5 7" id="KW-0472">Membrane</keyword>
<accession>A0A1I7NK10</accession>
<evidence type="ECO:0000259" key="10">
    <source>
        <dbReference type="PROSITE" id="PS52040"/>
    </source>
</evidence>
<organism evidence="11 12">
    <name type="scientific">Devosia crocina</name>
    <dbReference type="NCBI Taxonomy" id="429728"/>
    <lineage>
        <taxon>Bacteria</taxon>
        <taxon>Pseudomonadati</taxon>
        <taxon>Pseudomonadota</taxon>
        <taxon>Alphaproteobacteria</taxon>
        <taxon>Hyphomicrobiales</taxon>
        <taxon>Devosiaceae</taxon>
        <taxon>Devosia</taxon>
    </lineage>
</organism>
<dbReference type="InterPro" id="IPR006691">
    <property type="entry name" value="GyrA/parC_rep"/>
</dbReference>
<dbReference type="EMBL" id="FPCK01000002">
    <property type="protein sequence ID" value="SFV34970.1"/>
    <property type="molecule type" value="Genomic_DNA"/>
</dbReference>
<dbReference type="PROSITE" id="PS52040">
    <property type="entry name" value="TOPO_IIA"/>
    <property type="match status" value="1"/>
</dbReference>
<dbReference type="CDD" id="cd00187">
    <property type="entry name" value="TOP4c"/>
    <property type="match status" value="1"/>
</dbReference>
<evidence type="ECO:0000256" key="4">
    <source>
        <dbReference type="ARBA" id="ARBA00023125"/>
    </source>
</evidence>
<sequence length="767" mass="84983">MSDDADTLPPPDDQRIVDLKQALEERYLSYALSTITQRALPDARDGLKPVHRRIIHAMRLLRLDPGQGYKKSARIVGDVIGKFHPHGDQSIYDALVRLAQDFALRYPLVDGQGNFGNIDGDSAAAMRYTESRMTEVATRLLEGITEDAIDFKPTYDGEDEEPVVLPSNFPNLLANGSTGIAVGMATSVPPHNIVELCNAALKLIHNPAATTDELVHADLSAPPSMEDLVRGPDFPTGGHLVESRSSIVHSYETGRGAFRLRAVWHKEEKGRGVYQIVVTEIPYGVQKSRLVEKIAELLLAKKLPLLKDVRDESADDIRLVLEPRAGTVDAVILMEQLFKVSELELRFPLNLNLLDKGTTPRVMSLADALRAWLDHRKVVLVRRSEHRLEQIANRLEVLEGYIVAYLNLDEVIRIIREEDDAKASLMATFDLTDNQAEAILNMRLRSLRKLEEIELRKEHANLTAEQGKLQALLASDKRQWGEIAKQVEALKKAYPLFEADDTTPHHLGARRTVFFDAPTADAAEISEAFIEREPITVILSEKGWIRAPKGHNAPIDEKGFKAGDRLKLAINCETTDKLLMLTTGGKVYTLGADKLPGGRGQGEPVRIMVDIDEGQDIVGLFVYKPGAKRIIASSAGYGFIVGEDDLVANTRKGKQILNVSLPEEARLIVRCDGDRVAVIGQNRKLLVFPMAQLATMTRGKGVRLQRYKDGGISDIKTFYAADGLTWTDSSGRTYSKPTEELTDWLGDRASAGRQPPTGFPRNNKFVG</sequence>
<dbReference type="GO" id="GO:0005524">
    <property type="term" value="F:ATP binding"/>
    <property type="evidence" value="ECO:0007669"/>
    <property type="project" value="InterPro"/>
</dbReference>
<dbReference type="GO" id="GO:0003677">
    <property type="term" value="F:DNA binding"/>
    <property type="evidence" value="ECO:0007669"/>
    <property type="project" value="UniProtKB-UniRule"/>
</dbReference>
<dbReference type="EC" id="5.6.2.2" evidence="7"/>
<dbReference type="OrthoDB" id="9806486at2"/>
<dbReference type="NCBIfam" id="NF004044">
    <property type="entry name" value="PRK05561.1"/>
    <property type="match status" value="1"/>
</dbReference>
<dbReference type="Gene3D" id="3.90.199.10">
    <property type="entry name" value="Topoisomerase II, domain 5"/>
    <property type="match status" value="1"/>
</dbReference>
<dbReference type="GO" id="GO:0006265">
    <property type="term" value="P:DNA topological change"/>
    <property type="evidence" value="ECO:0007669"/>
    <property type="project" value="UniProtKB-UniRule"/>
</dbReference>
<dbReference type="InterPro" id="IPR013758">
    <property type="entry name" value="Topo_IIA_A/C_ab"/>
</dbReference>
<dbReference type="NCBIfam" id="TIGR01062">
    <property type="entry name" value="parC_Gneg"/>
    <property type="match status" value="1"/>
</dbReference>
<dbReference type="Pfam" id="PF03989">
    <property type="entry name" value="DNA_gyraseA_C"/>
    <property type="match status" value="3"/>
</dbReference>
<keyword evidence="4 7" id="KW-0238">DNA-binding</keyword>
<feature type="domain" description="Topo IIA-type catalytic" evidence="10">
    <location>
        <begin position="40"/>
        <end position="522"/>
    </location>
</feature>